<reference evidence="1 2" key="1">
    <citation type="journal article" date="2014" name="BMC Genomics">
        <title>Adaptive genomic structural variation in the grape powdery mildew pathogen, Erysiphe necator.</title>
        <authorList>
            <person name="Jones L."/>
            <person name="Riaz S."/>
            <person name="Morales-Cruz A."/>
            <person name="Amrine K.C."/>
            <person name="McGuire B."/>
            <person name="Gubler W.D."/>
            <person name="Walker M.A."/>
            <person name="Cantu D."/>
        </authorList>
    </citation>
    <scope>NUCLEOTIDE SEQUENCE [LARGE SCALE GENOMIC DNA]</scope>
    <source>
        <strain evidence="2">c</strain>
    </source>
</reference>
<keyword evidence="2" id="KW-1185">Reference proteome</keyword>
<dbReference type="Proteomes" id="UP000030854">
    <property type="component" value="Unassembled WGS sequence"/>
</dbReference>
<dbReference type="HOGENOM" id="CLU_1846601_0_0_1"/>
<dbReference type="EMBL" id="JNVN01003101">
    <property type="protein sequence ID" value="KHJ31233.1"/>
    <property type="molecule type" value="Genomic_DNA"/>
</dbReference>
<dbReference type="AlphaFoldDB" id="A0A0B1NZ29"/>
<gene>
    <name evidence="1" type="ORF">EV44_g4302</name>
</gene>
<comment type="caution">
    <text evidence="1">The sequence shown here is derived from an EMBL/GenBank/DDBJ whole genome shotgun (WGS) entry which is preliminary data.</text>
</comment>
<organism evidence="1 2">
    <name type="scientific">Uncinula necator</name>
    <name type="common">Grape powdery mildew</name>
    <dbReference type="NCBI Taxonomy" id="52586"/>
    <lineage>
        <taxon>Eukaryota</taxon>
        <taxon>Fungi</taxon>
        <taxon>Dikarya</taxon>
        <taxon>Ascomycota</taxon>
        <taxon>Pezizomycotina</taxon>
        <taxon>Leotiomycetes</taxon>
        <taxon>Erysiphales</taxon>
        <taxon>Erysiphaceae</taxon>
        <taxon>Erysiphe</taxon>
    </lineage>
</organism>
<evidence type="ECO:0000313" key="2">
    <source>
        <dbReference type="Proteomes" id="UP000030854"/>
    </source>
</evidence>
<name>A0A0B1NZ29_UNCNE</name>
<sequence length="139" mass="15914">MAWLGTEECMTSDHLPICGFVPNPKEKNLTRSDPSGKLRVAKENIPRFTRIVSQWLPPLTPLRTIEETENFAQDLCRTLENALKAVGKRPNKKSGRSATWWTSECKTAQLEYKEALEETERVTLVWAFRNTVASAKREH</sequence>
<accession>A0A0B1NZ29</accession>
<protein>
    <submittedName>
        <fullName evidence="1">Putative avra10-like protein</fullName>
    </submittedName>
</protein>
<evidence type="ECO:0000313" key="1">
    <source>
        <dbReference type="EMBL" id="KHJ31233.1"/>
    </source>
</evidence>
<proteinExistence type="predicted"/>